<evidence type="ECO:0000313" key="2">
    <source>
        <dbReference type="Proteomes" id="UP000032545"/>
    </source>
</evidence>
<sequence length="115" mass="12285">MFTTPRFLQGIVPFEGRGLDAPFPLGPAFSYVVPAGVTAQPLYFRGGNSTDELICLILQRDGAPMRFFPIGARGSVHVPLRVVEDLAPATRIELHLAAPTGLLGMLVADVGIVEL</sequence>
<comment type="caution">
    <text evidence="1">The sequence shown here is derived from an EMBL/GenBank/DDBJ whole genome shotgun (WGS) entry which is preliminary data.</text>
</comment>
<reference evidence="1 2" key="2">
    <citation type="journal article" date="2016" name="Genome Announc.">
        <title>Permanent Draft Genome Sequences for Two Variants of Frankia sp. Strain CpI1, the First Frankia Strain Isolated from Root Nodules of Comptonia peregrina.</title>
        <authorList>
            <person name="Oshone R."/>
            <person name="Hurst S.G.IV."/>
            <person name="Abebe-Akele F."/>
            <person name="Simpson S."/>
            <person name="Morris K."/>
            <person name="Thomas W.K."/>
            <person name="Tisa L.S."/>
        </authorList>
    </citation>
    <scope>NUCLEOTIDE SEQUENCE [LARGE SCALE GENOMIC DNA]</scope>
    <source>
        <strain evidence="2">CpI1-S</strain>
    </source>
</reference>
<gene>
    <name evidence="1" type="ORF">FF36_03013</name>
</gene>
<organism evidence="1 2">
    <name type="scientific">Frankia torreyi</name>
    <dbReference type="NCBI Taxonomy" id="1856"/>
    <lineage>
        <taxon>Bacteria</taxon>
        <taxon>Bacillati</taxon>
        <taxon>Actinomycetota</taxon>
        <taxon>Actinomycetes</taxon>
        <taxon>Frankiales</taxon>
        <taxon>Frankiaceae</taxon>
        <taxon>Frankia</taxon>
    </lineage>
</organism>
<protein>
    <recommendedName>
        <fullName evidence="3">Molybdopterin oxidoreductase</fullName>
    </recommendedName>
</protein>
<dbReference type="EMBL" id="JYFN01000021">
    <property type="protein sequence ID" value="KJE22647.1"/>
    <property type="molecule type" value="Genomic_DNA"/>
</dbReference>
<dbReference type="AlphaFoldDB" id="A0A0D8BGS6"/>
<dbReference type="OrthoDB" id="7376058at2"/>
<dbReference type="Proteomes" id="UP000032545">
    <property type="component" value="Unassembled WGS sequence"/>
</dbReference>
<evidence type="ECO:0008006" key="3">
    <source>
        <dbReference type="Google" id="ProtNLM"/>
    </source>
</evidence>
<dbReference type="RefSeq" id="WP_044885628.1">
    <property type="nucleotide sequence ID" value="NZ_JYFN01000021.1"/>
</dbReference>
<evidence type="ECO:0000313" key="1">
    <source>
        <dbReference type="EMBL" id="KJE22647.1"/>
    </source>
</evidence>
<keyword evidence="2" id="KW-1185">Reference proteome</keyword>
<dbReference type="PATRIC" id="fig|1502723.3.peg.2389"/>
<name>A0A0D8BGS6_9ACTN</name>
<reference evidence="2" key="1">
    <citation type="submission" date="2015-02" db="EMBL/GenBank/DDBJ databases">
        <title>Draft Genome of Frankia sp. CpI1-S.</title>
        <authorList>
            <person name="Oshone R.T."/>
            <person name="Ngom M."/>
            <person name="Ghodhbane-Gtari F."/>
            <person name="Gtari M."/>
            <person name="Morris K."/>
            <person name="Thomas K."/>
            <person name="Sen A."/>
            <person name="Tisa L.S."/>
        </authorList>
    </citation>
    <scope>NUCLEOTIDE SEQUENCE [LARGE SCALE GENOMIC DNA]</scope>
    <source>
        <strain evidence="2">CpI1-S</strain>
    </source>
</reference>
<proteinExistence type="predicted"/>
<accession>A0A0D8BGS6</accession>